<name>A0A9P9AH80_9PEZI</name>
<keyword evidence="10" id="KW-1185">Reference proteome</keyword>
<evidence type="ECO:0000256" key="5">
    <source>
        <dbReference type="ARBA" id="ARBA00038359"/>
    </source>
</evidence>
<protein>
    <recommendedName>
        <fullName evidence="8">Rhodopsin domain-containing protein</fullName>
    </recommendedName>
</protein>
<dbReference type="AlphaFoldDB" id="A0A9P9AH80"/>
<sequence length="380" mass="42072">MADYAAGRVFVQNAPTVINGSVWPMLVIATIFMGLRFYCRRWRSGQFWWDDHILAASWVLLLVGSSLLTSTMNRGLFGRGMGNMDVIALTKATHTCHLISLALAKTSFAVTLLRFATKWQKILIWFILGSVGTIFIIHIFLLWRPICGGAPGYSLPGACWSSKNPIILNIVSSSYSAMTDFVLAMLPWQVIMGLQMKKSERISVSVAMSFGIVAGITGIMKAVQSYMTLNPQDPNFLYNLMLFWIFSFAEPSSTIIAASIPILRILFRNGTHDYSSQAPNGYLKSTNSKFHVNKSTQRSGADPVDLIHPDNSSDKSILGHSQGPYTPTGIARTTEISVEYENSTTSKGGRSPVVPEAFEMQTRIQPRQSAGRLVQMEKRP</sequence>
<keyword evidence="4 7" id="KW-0472">Membrane</keyword>
<evidence type="ECO:0000256" key="4">
    <source>
        <dbReference type="ARBA" id="ARBA00023136"/>
    </source>
</evidence>
<comment type="subcellular location">
    <subcellularLocation>
        <location evidence="1">Membrane</location>
        <topology evidence="1">Multi-pass membrane protein</topology>
    </subcellularLocation>
</comment>
<keyword evidence="2 7" id="KW-0812">Transmembrane</keyword>
<dbReference type="InterPro" id="IPR049326">
    <property type="entry name" value="Rhodopsin_dom_fungi"/>
</dbReference>
<dbReference type="EMBL" id="JAGSXJ010000002">
    <property type="protein sequence ID" value="KAH6695208.1"/>
    <property type="molecule type" value="Genomic_DNA"/>
</dbReference>
<evidence type="ECO:0000259" key="8">
    <source>
        <dbReference type="Pfam" id="PF20684"/>
    </source>
</evidence>
<dbReference type="Pfam" id="PF20684">
    <property type="entry name" value="Fung_rhodopsin"/>
    <property type="match status" value="1"/>
</dbReference>
<evidence type="ECO:0000256" key="2">
    <source>
        <dbReference type="ARBA" id="ARBA00022692"/>
    </source>
</evidence>
<reference evidence="9" key="1">
    <citation type="journal article" date="2021" name="Nat. Commun.">
        <title>Genetic determinants of endophytism in the Arabidopsis root mycobiome.</title>
        <authorList>
            <person name="Mesny F."/>
            <person name="Miyauchi S."/>
            <person name="Thiergart T."/>
            <person name="Pickel B."/>
            <person name="Atanasova L."/>
            <person name="Karlsson M."/>
            <person name="Huettel B."/>
            <person name="Barry K.W."/>
            <person name="Haridas S."/>
            <person name="Chen C."/>
            <person name="Bauer D."/>
            <person name="Andreopoulos W."/>
            <person name="Pangilinan J."/>
            <person name="LaButti K."/>
            <person name="Riley R."/>
            <person name="Lipzen A."/>
            <person name="Clum A."/>
            <person name="Drula E."/>
            <person name="Henrissat B."/>
            <person name="Kohler A."/>
            <person name="Grigoriev I.V."/>
            <person name="Martin F.M."/>
            <person name="Hacquard S."/>
        </authorList>
    </citation>
    <scope>NUCLEOTIDE SEQUENCE</scope>
    <source>
        <strain evidence="9">MPI-SDFR-AT-0117</strain>
    </source>
</reference>
<evidence type="ECO:0000256" key="6">
    <source>
        <dbReference type="SAM" id="MobiDB-lite"/>
    </source>
</evidence>
<proteinExistence type="inferred from homology"/>
<dbReference type="GO" id="GO:0016020">
    <property type="term" value="C:membrane"/>
    <property type="evidence" value="ECO:0007669"/>
    <property type="project" value="UniProtKB-SubCell"/>
</dbReference>
<feature type="transmembrane region" description="Helical" evidence="7">
    <location>
        <begin position="122"/>
        <end position="146"/>
    </location>
</feature>
<gene>
    <name evidence="9" type="ORF">F5X68DRAFT_227201</name>
</gene>
<dbReference type="OrthoDB" id="5417887at2759"/>
<keyword evidence="3 7" id="KW-1133">Transmembrane helix</keyword>
<dbReference type="Proteomes" id="UP000770015">
    <property type="component" value="Unassembled WGS sequence"/>
</dbReference>
<comment type="similarity">
    <text evidence="5">Belongs to the SAT4 family.</text>
</comment>
<evidence type="ECO:0000256" key="3">
    <source>
        <dbReference type="ARBA" id="ARBA00022989"/>
    </source>
</evidence>
<evidence type="ECO:0000313" key="10">
    <source>
        <dbReference type="Proteomes" id="UP000770015"/>
    </source>
</evidence>
<feature type="transmembrane region" description="Helical" evidence="7">
    <location>
        <begin position="20"/>
        <end position="39"/>
    </location>
</feature>
<feature type="transmembrane region" description="Helical" evidence="7">
    <location>
        <begin position="51"/>
        <end position="72"/>
    </location>
</feature>
<dbReference type="PANTHER" id="PTHR33048">
    <property type="entry name" value="PTH11-LIKE INTEGRAL MEMBRANE PROTEIN (AFU_ORTHOLOGUE AFUA_5G11245)"/>
    <property type="match status" value="1"/>
</dbReference>
<feature type="transmembrane region" description="Helical" evidence="7">
    <location>
        <begin position="166"/>
        <end position="190"/>
    </location>
</feature>
<feature type="domain" description="Rhodopsin" evidence="8">
    <location>
        <begin position="35"/>
        <end position="268"/>
    </location>
</feature>
<evidence type="ECO:0000313" key="9">
    <source>
        <dbReference type="EMBL" id="KAH6695208.1"/>
    </source>
</evidence>
<evidence type="ECO:0000256" key="7">
    <source>
        <dbReference type="SAM" id="Phobius"/>
    </source>
</evidence>
<accession>A0A9P9AH80</accession>
<evidence type="ECO:0000256" key="1">
    <source>
        <dbReference type="ARBA" id="ARBA00004141"/>
    </source>
</evidence>
<feature type="transmembrane region" description="Helical" evidence="7">
    <location>
        <begin position="243"/>
        <end position="267"/>
    </location>
</feature>
<feature type="transmembrane region" description="Helical" evidence="7">
    <location>
        <begin position="202"/>
        <end position="223"/>
    </location>
</feature>
<dbReference type="InterPro" id="IPR052337">
    <property type="entry name" value="SAT4-like"/>
</dbReference>
<organism evidence="9 10">
    <name type="scientific">Plectosphaerella plurivora</name>
    <dbReference type="NCBI Taxonomy" id="936078"/>
    <lineage>
        <taxon>Eukaryota</taxon>
        <taxon>Fungi</taxon>
        <taxon>Dikarya</taxon>
        <taxon>Ascomycota</taxon>
        <taxon>Pezizomycotina</taxon>
        <taxon>Sordariomycetes</taxon>
        <taxon>Hypocreomycetidae</taxon>
        <taxon>Glomerellales</taxon>
        <taxon>Plectosphaerellaceae</taxon>
        <taxon>Plectosphaerella</taxon>
    </lineage>
</organism>
<comment type="caution">
    <text evidence="9">The sequence shown here is derived from an EMBL/GenBank/DDBJ whole genome shotgun (WGS) entry which is preliminary data.</text>
</comment>
<feature type="region of interest" description="Disordered" evidence="6">
    <location>
        <begin position="293"/>
        <end position="329"/>
    </location>
</feature>
<dbReference type="PANTHER" id="PTHR33048:SF42">
    <property type="entry name" value="INTEGRAL MEMBRANE PROTEIN"/>
    <property type="match status" value="1"/>
</dbReference>